<dbReference type="InterPro" id="IPR009072">
    <property type="entry name" value="Histone-fold"/>
</dbReference>
<keyword evidence="4" id="KW-1185">Reference proteome</keyword>
<dbReference type="Ensembl" id="ENSKMAT00000003715.1">
    <property type="protein sequence ID" value="ENSKMAP00000003646.1"/>
    <property type="gene ID" value="ENSKMAG00000002772.1"/>
</dbReference>
<dbReference type="GO" id="GO:0046982">
    <property type="term" value="F:protein heterodimerization activity"/>
    <property type="evidence" value="ECO:0007669"/>
    <property type="project" value="InterPro"/>
</dbReference>
<comment type="similarity">
    <text evidence="1">Belongs to the histone H2B family.</text>
</comment>
<organism evidence="3 4">
    <name type="scientific">Kryptolebias marmoratus</name>
    <name type="common">Mangrove killifish</name>
    <name type="synonym">Rivulus marmoratus</name>
    <dbReference type="NCBI Taxonomy" id="37003"/>
    <lineage>
        <taxon>Eukaryota</taxon>
        <taxon>Metazoa</taxon>
        <taxon>Chordata</taxon>
        <taxon>Craniata</taxon>
        <taxon>Vertebrata</taxon>
        <taxon>Euteleostomi</taxon>
        <taxon>Actinopterygii</taxon>
        <taxon>Neopterygii</taxon>
        <taxon>Teleostei</taxon>
        <taxon>Neoteleostei</taxon>
        <taxon>Acanthomorphata</taxon>
        <taxon>Ovalentaria</taxon>
        <taxon>Atherinomorphae</taxon>
        <taxon>Cyprinodontiformes</taxon>
        <taxon>Rivulidae</taxon>
        <taxon>Kryptolebias</taxon>
    </lineage>
</organism>
<evidence type="ECO:0000313" key="3">
    <source>
        <dbReference type="Ensembl" id="ENSKMAP00000003646.1"/>
    </source>
</evidence>
<proteinExistence type="inferred from homology"/>
<accession>A0A3Q2ZJ60</accession>
<dbReference type="GO" id="GO:0000786">
    <property type="term" value="C:nucleosome"/>
    <property type="evidence" value="ECO:0007669"/>
    <property type="project" value="InterPro"/>
</dbReference>
<name>A0A3Q2ZJ60_KRYMA</name>
<dbReference type="SUPFAM" id="SSF47113">
    <property type="entry name" value="Histone-fold"/>
    <property type="match status" value="1"/>
</dbReference>
<dbReference type="Gene3D" id="1.10.20.10">
    <property type="entry name" value="Histone, subunit A"/>
    <property type="match status" value="1"/>
</dbReference>
<keyword evidence="2" id="KW-0472">Membrane</keyword>
<keyword evidence="2" id="KW-1133">Transmembrane helix</keyword>
<sequence>IFDTLVFGGKSSSDKKKIKKKSWRGFLLLSTNHWLYCFCLRVKERHYTRMSSKAMSVMNSSEASRLAHYNKHPTITSREIQADVHLLLSSELAEPAVPEDTKVITKVINSNLTALLLNEILFFVGFITTVLYHHHERMFDCDFRWMLV</sequence>
<evidence type="ECO:0000313" key="4">
    <source>
        <dbReference type="Proteomes" id="UP000264800"/>
    </source>
</evidence>
<protein>
    <submittedName>
        <fullName evidence="3">Uncharacterized protein</fullName>
    </submittedName>
</protein>
<dbReference type="PRINTS" id="PR00621">
    <property type="entry name" value="HISTONEH2B"/>
</dbReference>
<evidence type="ECO:0000256" key="1">
    <source>
        <dbReference type="ARBA" id="ARBA00006846"/>
    </source>
</evidence>
<keyword evidence="2" id="KW-0812">Transmembrane</keyword>
<dbReference type="STRING" id="37003.ENSKMAP00000003646"/>
<feature type="transmembrane region" description="Helical" evidence="2">
    <location>
        <begin position="23"/>
        <end position="42"/>
    </location>
</feature>
<dbReference type="AlphaFoldDB" id="A0A3Q2ZJ60"/>
<dbReference type="InterPro" id="IPR000558">
    <property type="entry name" value="Histone_H2B"/>
</dbReference>
<dbReference type="SMART" id="SM00427">
    <property type="entry name" value="H2B"/>
    <property type="match status" value="1"/>
</dbReference>
<dbReference type="GO" id="GO:0030527">
    <property type="term" value="F:structural constituent of chromatin"/>
    <property type="evidence" value="ECO:0007669"/>
    <property type="project" value="InterPro"/>
</dbReference>
<evidence type="ECO:0000256" key="2">
    <source>
        <dbReference type="SAM" id="Phobius"/>
    </source>
</evidence>
<dbReference type="GO" id="GO:0003677">
    <property type="term" value="F:DNA binding"/>
    <property type="evidence" value="ECO:0007669"/>
    <property type="project" value="InterPro"/>
</dbReference>
<dbReference type="PANTHER" id="PTHR23428">
    <property type="entry name" value="HISTONE H2B"/>
    <property type="match status" value="1"/>
</dbReference>
<feature type="transmembrane region" description="Helical" evidence="2">
    <location>
        <begin position="112"/>
        <end position="132"/>
    </location>
</feature>
<reference evidence="3" key="1">
    <citation type="submission" date="2025-08" db="UniProtKB">
        <authorList>
            <consortium name="Ensembl"/>
        </authorList>
    </citation>
    <scope>IDENTIFICATION</scope>
</reference>
<dbReference type="Proteomes" id="UP000264800">
    <property type="component" value="Unplaced"/>
</dbReference>
<reference evidence="3" key="2">
    <citation type="submission" date="2025-09" db="UniProtKB">
        <authorList>
            <consortium name="Ensembl"/>
        </authorList>
    </citation>
    <scope>IDENTIFICATION</scope>
</reference>